<dbReference type="PIRSF" id="PIRSF016496">
    <property type="entry name" value="Kin_FomA"/>
    <property type="match status" value="1"/>
</dbReference>
<evidence type="ECO:0000256" key="10">
    <source>
        <dbReference type="PIRNR" id="PIRNR016496"/>
    </source>
</evidence>
<evidence type="ECO:0000313" key="15">
    <source>
        <dbReference type="Proteomes" id="UP000066737"/>
    </source>
</evidence>
<feature type="domain" description="Aspartate/glutamate/uridylate kinase" evidence="13">
    <location>
        <begin position="1"/>
        <end position="217"/>
    </location>
</feature>
<dbReference type="Pfam" id="PF00696">
    <property type="entry name" value="AA_kinase"/>
    <property type="match status" value="1"/>
</dbReference>
<dbReference type="KEGG" id="hhb:Hhub_2771"/>
<keyword evidence="15" id="KW-1185">Reference proteome</keyword>
<keyword evidence="5 10" id="KW-0547">Nucleotide-binding</keyword>
<dbReference type="GO" id="GO:0005829">
    <property type="term" value="C:cytosol"/>
    <property type="evidence" value="ECO:0007669"/>
    <property type="project" value="TreeGrafter"/>
</dbReference>
<sequence length="245" mass="24475">MTVVVKLGGSVVTEKDQPETVAADRLADLAGALGDANLDDLVVVHGGGSFGHPHAAEHGISSSEGKRDAAAVRDVAGAMAELNTAVVGALADAGVPAVPVHPFSVGYRTADGDLRFPTDQLAAMLDEGFVPVLHGDVLTQVGAGATIVSGDELVTHVASELNADRVGLCSTVPGVLDESGDVVREITDYEDVAAALGGSDATDVTGGMAAKVRALLALGAPAFVFGPDALSAFLAGEDAGTRIEG</sequence>
<feature type="binding site" evidence="11">
    <location>
        <begin position="6"/>
        <end position="10"/>
    </location>
    <ligand>
        <name>ATP</name>
        <dbReference type="ChEBI" id="CHEBI:30616"/>
    </ligand>
</feature>
<reference evidence="15" key="1">
    <citation type="journal article" date="2016" name="Environ. Microbiol.">
        <title>The complete genome of a viable archaeum isolated from 123-million-year-old rock salt.</title>
        <authorList>
            <person name="Jaakkola S.T."/>
            <person name="Pfeiffer F."/>
            <person name="Ravantti J.J."/>
            <person name="Guo Q."/>
            <person name="Liu Y."/>
            <person name="Chen X."/>
            <person name="Ma H."/>
            <person name="Yang C."/>
            <person name="Oksanen H.M."/>
            <person name="Bamford D.H."/>
        </authorList>
    </citation>
    <scope>NUCLEOTIDE SEQUENCE</scope>
    <source>
        <strain evidence="15">JI20-1</strain>
    </source>
</reference>
<evidence type="ECO:0000256" key="5">
    <source>
        <dbReference type="ARBA" id="ARBA00022741"/>
    </source>
</evidence>
<dbReference type="InterPro" id="IPR036393">
    <property type="entry name" value="AceGlu_kinase-like_sf"/>
</dbReference>
<dbReference type="EC" id="2.7.4.26" evidence="2 10"/>
<dbReference type="PANTHER" id="PTHR43654:SF1">
    <property type="entry name" value="ISOPENTENYL PHOSPHATE KINASE"/>
    <property type="match status" value="1"/>
</dbReference>
<comment type="function">
    <text evidence="10">Catalyzes the phosphorylation of isopentenyl phosphate (IP) to isopentenyl diphosphate (IPP). Functions in an alternate mevalonate (MVA) pathway leading to IPP, a key precursor for the biosynthesis of isoprenoid compounds such as archaeal membrane lipids.</text>
</comment>
<feature type="binding site" evidence="11">
    <location>
        <position position="207"/>
    </location>
    <ligand>
        <name>ATP</name>
        <dbReference type="ChEBI" id="CHEBI:30616"/>
    </ligand>
</feature>
<feature type="binding site" evidence="11">
    <location>
        <position position="48"/>
    </location>
    <ligand>
        <name>ATP</name>
        <dbReference type="ChEBI" id="CHEBI:30616"/>
    </ligand>
</feature>
<dbReference type="InterPro" id="IPR001048">
    <property type="entry name" value="Asp/Glu/Uridylate_kinase"/>
</dbReference>
<feature type="binding site" evidence="11">
    <location>
        <position position="211"/>
    </location>
    <ligand>
        <name>ATP</name>
        <dbReference type="ChEBI" id="CHEBI:30616"/>
    </ligand>
</feature>
<protein>
    <recommendedName>
        <fullName evidence="3 10">Isopentenyl phosphate kinase</fullName>
        <shortName evidence="10">IPK</shortName>
        <ecNumber evidence="2 10">2.7.4.26</ecNumber>
    </recommendedName>
</protein>
<feature type="site" description="Transition state stabilizer" evidence="12">
    <location>
        <position position="15"/>
    </location>
</feature>
<feature type="binding site" evidence="11">
    <location>
        <position position="47"/>
    </location>
    <ligand>
        <name>substrate</name>
    </ligand>
</feature>
<evidence type="ECO:0000256" key="11">
    <source>
        <dbReference type="PIRSR" id="PIRSR016496-1"/>
    </source>
</evidence>
<gene>
    <name evidence="14" type="ORF">HHUB_2771</name>
</gene>
<dbReference type="Proteomes" id="UP000066737">
    <property type="component" value="Chromosome I"/>
</dbReference>
<organism evidence="14 15">
    <name type="scientific">Halobacterium hubeiense</name>
    <dbReference type="NCBI Taxonomy" id="1407499"/>
    <lineage>
        <taxon>Archaea</taxon>
        <taxon>Methanobacteriati</taxon>
        <taxon>Methanobacteriota</taxon>
        <taxon>Stenosarchaea group</taxon>
        <taxon>Halobacteria</taxon>
        <taxon>Halobacteriales</taxon>
        <taxon>Halobacteriaceae</taxon>
        <taxon>Halobacterium</taxon>
    </lineage>
</organism>
<dbReference type="AlphaFoldDB" id="A0A0U5CZ24"/>
<dbReference type="GO" id="GO:0005524">
    <property type="term" value="F:ATP binding"/>
    <property type="evidence" value="ECO:0007669"/>
    <property type="project" value="UniProtKB-KW"/>
</dbReference>
<comment type="subunit">
    <text evidence="10">Homodimer.</text>
</comment>
<dbReference type="GeneID" id="26659403"/>
<dbReference type="GO" id="GO:0102043">
    <property type="term" value="F:isopentenyl phosphate kinase activity"/>
    <property type="evidence" value="ECO:0007669"/>
    <property type="project" value="UniProtKB-EC"/>
</dbReference>
<dbReference type="InterPro" id="IPR024192">
    <property type="entry name" value="Fosfomycin_R_FomA-type"/>
</dbReference>
<evidence type="ECO:0000256" key="8">
    <source>
        <dbReference type="ARBA" id="ARBA00023229"/>
    </source>
</evidence>
<dbReference type="STRING" id="1407499.HHUB_2771"/>
<evidence type="ECO:0000256" key="6">
    <source>
        <dbReference type="ARBA" id="ARBA00022777"/>
    </source>
</evidence>
<dbReference type="PANTHER" id="PTHR43654">
    <property type="entry name" value="GLUTAMATE 5-KINASE"/>
    <property type="match status" value="1"/>
</dbReference>
<keyword evidence="7 10" id="KW-0067">ATP-binding</keyword>
<comment type="catalytic activity">
    <reaction evidence="9 10">
        <text>isopentenyl phosphate + ATP = isopentenyl diphosphate + ADP</text>
        <dbReference type="Rhea" id="RHEA:33963"/>
        <dbReference type="ChEBI" id="CHEBI:30616"/>
        <dbReference type="ChEBI" id="CHEBI:65078"/>
        <dbReference type="ChEBI" id="CHEBI:128769"/>
        <dbReference type="ChEBI" id="CHEBI:456216"/>
        <dbReference type="EC" id="2.7.4.26"/>
    </reaction>
</comment>
<evidence type="ECO:0000256" key="12">
    <source>
        <dbReference type="PIRSR" id="PIRSR016496-2"/>
    </source>
</evidence>
<keyword evidence="8" id="KW-0414">Isoprene biosynthesis</keyword>
<dbReference type="OrthoDB" id="15328at2157"/>
<feature type="binding site" evidence="11">
    <location>
        <position position="150"/>
    </location>
    <ligand>
        <name>substrate</name>
    </ligand>
</feature>
<keyword evidence="4 10" id="KW-0808">Transferase</keyword>
<evidence type="ECO:0000256" key="4">
    <source>
        <dbReference type="ARBA" id="ARBA00022679"/>
    </source>
</evidence>
<dbReference type="SUPFAM" id="SSF53633">
    <property type="entry name" value="Carbamate kinase-like"/>
    <property type="match status" value="1"/>
</dbReference>
<dbReference type="EMBL" id="LN831302">
    <property type="protein sequence ID" value="CQH58541.1"/>
    <property type="molecule type" value="Genomic_DNA"/>
</dbReference>
<dbReference type="GO" id="GO:0016114">
    <property type="term" value="P:terpenoid biosynthetic process"/>
    <property type="evidence" value="ECO:0007669"/>
    <property type="project" value="TreeGrafter"/>
</dbReference>
<dbReference type="NCBIfam" id="NF040647">
    <property type="entry name" value="IPPK_Arch"/>
    <property type="match status" value="1"/>
</dbReference>
<evidence type="ECO:0000256" key="7">
    <source>
        <dbReference type="ARBA" id="ARBA00022840"/>
    </source>
</evidence>
<keyword evidence="6 10" id="KW-0418">Kinase</keyword>
<feature type="binding site" evidence="11">
    <location>
        <position position="52"/>
    </location>
    <ligand>
        <name>substrate</name>
    </ligand>
</feature>
<evidence type="ECO:0000313" key="14">
    <source>
        <dbReference type="EMBL" id="CQH58541.1"/>
    </source>
</evidence>
<evidence type="ECO:0000256" key="9">
    <source>
        <dbReference type="ARBA" id="ARBA00049063"/>
    </source>
</evidence>
<evidence type="ECO:0000256" key="1">
    <source>
        <dbReference type="ARBA" id="ARBA00010540"/>
    </source>
</evidence>
<comment type="similarity">
    <text evidence="1 10">Belongs to the isopentenyl phosphate kinase family.</text>
</comment>
<evidence type="ECO:0000256" key="2">
    <source>
        <dbReference type="ARBA" id="ARBA00012908"/>
    </source>
</evidence>
<dbReference type="RefSeq" id="WP_059057187.1">
    <property type="nucleotide sequence ID" value="NZ_CEML01000001.1"/>
</dbReference>
<dbReference type="Gene3D" id="3.40.1160.10">
    <property type="entry name" value="Acetylglutamate kinase-like"/>
    <property type="match status" value="1"/>
</dbReference>
<name>A0A0U5CZ24_9EURY</name>
<dbReference type="GO" id="GO:0016301">
    <property type="term" value="F:kinase activity"/>
    <property type="evidence" value="ECO:0007669"/>
    <property type="project" value="UniProtKB-KW"/>
</dbReference>
<evidence type="ECO:0000259" key="13">
    <source>
        <dbReference type="Pfam" id="PF00696"/>
    </source>
</evidence>
<evidence type="ECO:0000256" key="3">
    <source>
        <dbReference type="ARBA" id="ARBA00017267"/>
    </source>
</evidence>
<dbReference type="CDD" id="cd04241">
    <property type="entry name" value="AAK_FomA-like"/>
    <property type="match status" value="1"/>
</dbReference>
<proteinExistence type="inferred from homology"/>
<accession>A0A0U5CZ24</accession>